<proteinExistence type="predicted"/>
<evidence type="ECO:0000313" key="2">
    <source>
        <dbReference type="EMBL" id="CAL4163593.1"/>
    </source>
</evidence>
<name>A0AAV2S6V7_MEGNR</name>
<dbReference type="Proteomes" id="UP001497623">
    <property type="component" value="Unassembled WGS sequence"/>
</dbReference>
<dbReference type="EMBL" id="CAXKWB010046319">
    <property type="protein sequence ID" value="CAL4163593.1"/>
    <property type="molecule type" value="Genomic_DNA"/>
</dbReference>
<evidence type="ECO:0000313" key="3">
    <source>
        <dbReference type="Proteomes" id="UP001497623"/>
    </source>
</evidence>
<evidence type="ECO:0000256" key="1">
    <source>
        <dbReference type="SAM" id="MobiDB-lite"/>
    </source>
</evidence>
<gene>
    <name evidence="2" type="ORF">MNOR_LOCUS33016</name>
</gene>
<protein>
    <submittedName>
        <fullName evidence="2">Uncharacterized protein</fullName>
    </submittedName>
</protein>
<feature type="region of interest" description="Disordered" evidence="1">
    <location>
        <begin position="184"/>
        <end position="207"/>
    </location>
</feature>
<reference evidence="2 3" key="1">
    <citation type="submission" date="2024-05" db="EMBL/GenBank/DDBJ databases">
        <authorList>
            <person name="Wallberg A."/>
        </authorList>
    </citation>
    <scope>NUCLEOTIDE SEQUENCE [LARGE SCALE GENOMIC DNA]</scope>
</reference>
<dbReference type="AlphaFoldDB" id="A0AAV2S6V7"/>
<comment type="caution">
    <text evidence="2">The sequence shown here is derived from an EMBL/GenBank/DDBJ whole genome shotgun (WGS) entry which is preliminary data.</text>
</comment>
<sequence>MAPNRRVIQCTRAMNKDMAPEQSLPPSRISSRFPARFIYRPSSFRGHHQDTSPYEKCHREISPSVYHHDTSLFGNQRLEMSPSVYHQDTSPFGNHRLEISPSVFHQDTSLFGNHCLEISPSVYQQDISPIGKHPLEISQSVYHQDTSPLRKQHQRDMTTSVYHQATSPLEKHYLEISPTVYHQDTSSLRKQHQRDMPPSSKHNQVTSPGDITWGRMMKIIYAIEKEALKLPEELTSPVYLLRCACKIKCQHEAIEFDYCPSIYLPFCLSSDELTNLVNDGGCGFEIATVCEECDNDLLCGISKYI</sequence>
<accession>A0AAV2S6V7</accession>
<keyword evidence="3" id="KW-1185">Reference proteome</keyword>
<organism evidence="2 3">
    <name type="scientific">Meganyctiphanes norvegica</name>
    <name type="common">Northern krill</name>
    <name type="synonym">Thysanopoda norvegica</name>
    <dbReference type="NCBI Taxonomy" id="48144"/>
    <lineage>
        <taxon>Eukaryota</taxon>
        <taxon>Metazoa</taxon>
        <taxon>Ecdysozoa</taxon>
        <taxon>Arthropoda</taxon>
        <taxon>Crustacea</taxon>
        <taxon>Multicrustacea</taxon>
        <taxon>Malacostraca</taxon>
        <taxon>Eumalacostraca</taxon>
        <taxon>Eucarida</taxon>
        <taxon>Euphausiacea</taxon>
        <taxon>Euphausiidae</taxon>
        <taxon>Meganyctiphanes</taxon>
    </lineage>
</organism>